<dbReference type="AlphaFoldDB" id="A0A0F7JK68"/>
<organism evidence="2 4">
    <name type="scientific">Deinococcus soli</name>
    <name type="common">ex Cha et al. 2016</name>
    <dbReference type="NCBI Taxonomy" id="1309411"/>
    <lineage>
        <taxon>Bacteria</taxon>
        <taxon>Thermotogati</taxon>
        <taxon>Deinococcota</taxon>
        <taxon>Deinococci</taxon>
        <taxon>Deinococcales</taxon>
        <taxon>Deinococcaceae</taxon>
        <taxon>Deinococcus</taxon>
    </lineage>
</organism>
<reference evidence="3" key="2">
    <citation type="submission" date="2023-07" db="EMBL/GenBank/DDBJ databases">
        <title>Sorghum-associated microbial communities from plants grown in Nebraska, USA.</title>
        <authorList>
            <person name="Schachtman D."/>
        </authorList>
    </citation>
    <scope>NUCLEOTIDE SEQUENCE</scope>
    <source>
        <strain evidence="3">BE330</strain>
    </source>
</reference>
<sequence length="209" mass="21876">MNRCLPLACTLLLGSALADSLEGTYHVTRTLSGGRQEQGTLRITAAGKALSFDWDGGKVTGLGLRLGDRVAVAYGNPDCGVAAYQQTGGTFTGLWTLSGQATGTETFNWDGLKPARVPLSGRNPDGSTYSGELLLPLQDGHSLPQWRIGQDKTAGAALLQNGFLATAFGSETCNVALFEVRAGPGELGGRFFTLSRGGPAWVAEVASRR</sequence>
<dbReference type="Proteomes" id="UP000034024">
    <property type="component" value="Chromosome"/>
</dbReference>
<dbReference type="OrthoDB" id="944886at2"/>
<dbReference type="KEGG" id="dch:SY84_05215"/>
<dbReference type="PATRIC" id="fig|1309411.5.peg.1071"/>
<feature type="chain" id="PRO_5044053839" evidence="1">
    <location>
        <begin position="19"/>
        <end position="209"/>
    </location>
</feature>
<dbReference type="Proteomes" id="UP001185331">
    <property type="component" value="Unassembled WGS sequence"/>
</dbReference>
<dbReference type="EMBL" id="JAVDQK010000001">
    <property type="protein sequence ID" value="MDR6217035.1"/>
    <property type="molecule type" value="Genomic_DNA"/>
</dbReference>
<keyword evidence="1" id="KW-0732">Signal</keyword>
<evidence type="ECO:0000313" key="4">
    <source>
        <dbReference type="Proteomes" id="UP000034024"/>
    </source>
</evidence>
<dbReference type="EMBL" id="CP011389">
    <property type="protein sequence ID" value="AKH16556.1"/>
    <property type="molecule type" value="Genomic_DNA"/>
</dbReference>
<dbReference type="RefSeq" id="WP_046843131.1">
    <property type="nucleotide sequence ID" value="NZ_CP011389.1"/>
</dbReference>
<keyword evidence="4" id="KW-1185">Reference proteome</keyword>
<gene>
    <name evidence="3" type="ORF">J2Y00_000584</name>
    <name evidence="2" type="ORF">SY84_05215</name>
</gene>
<accession>A0A0F7JK68</accession>
<proteinExistence type="predicted"/>
<name>A0A0F7JK68_9DEIO</name>
<evidence type="ECO:0000256" key="1">
    <source>
        <dbReference type="SAM" id="SignalP"/>
    </source>
</evidence>
<protein>
    <submittedName>
        <fullName evidence="2">Uncharacterized protein</fullName>
    </submittedName>
</protein>
<evidence type="ECO:0000313" key="3">
    <source>
        <dbReference type="EMBL" id="MDR6217035.1"/>
    </source>
</evidence>
<evidence type="ECO:0000313" key="2">
    <source>
        <dbReference type="EMBL" id="AKH16556.1"/>
    </source>
</evidence>
<feature type="signal peptide" evidence="1">
    <location>
        <begin position="1"/>
        <end position="18"/>
    </location>
</feature>
<reference evidence="2 4" key="1">
    <citation type="submission" date="2015-01" db="EMBL/GenBank/DDBJ databases">
        <title>Deinococcus soli/N5/whole genome sequencing.</title>
        <authorList>
            <person name="Kim M.K."/>
            <person name="Srinivasan S."/>
            <person name="Lee J.-J."/>
        </authorList>
    </citation>
    <scope>NUCLEOTIDE SEQUENCE [LARGE SCALE GENOMIC DNA]</scope>
    <source>
        <strain evidence="2 4">N5</strain>
    </source>
</reference>